<organism evidence="1 2">
    <name type="scientific">Rhodococcus navarretei</name>
    <dbReference type="NCBI Taxonomy" id="3128981"/>
    <lineage>
        <taxon>Bacteria</taxon>
        <taxon>Bacillati</taxon>
        <taxon>Actinomycetota</taxon>
        <taxon>Actinomycetes</taxon>
        <taxon>Mycobacteriales</taxon>
        <taxon>Nocardiaceae</taxon>
        <taxon>Rhodococcus</taxon>
    </lineage>
</organism>
<comment type="caution">
    <text evidence="1">The sequence shown here is derived from an EMBL/GenBank/DDBJ whole genome shotgun (WGS) entry which is preliminary data.</text>
</comment>
<protein>
    <recommendedName>
        <fullName evidence="3">TetR/AcrR family transcriptional regulator</fullName>
    </recommendedName>
</protein>
<name>A0ABU9D1E5_9NOCA</name>
<evidence type="ECO:0000313" key="1">
    <source>
        <dbReference type="EMBL" id="MEK8073434.1"/>
    </source>
</evidence>
<evidence type="ECO:0008006" key="3">
    <source>
        <dbReference type="Google" id="ProtNLM"/>
    </source>
</evidence>
<sequence length="221" mass="24209">MNIDEPLSTTELDDTVERWRKSKIDRRHSLIDDILSIVRSHGHDPGLDVIVDELGVSKTLLRRNFTDSADLADATLSRYMSVEIEPRIRSALSPRSTGHTLIRAVTEAYVDVFSHDLPAYLYVTAHSAASGGELIADADYRIARLLTAALGTSLGPQKVCTEGTTPMAFAILGTVRLCVHWWTTQELVTADELVDCVTTMLGGGIRGMTPPLKSVEPHIIT</sequence>
<accession>A0ABU9D1E5</accession>
<proteinExistence type="predicted"/>
<dbReference type="InterPro" id="IPR009057">
    <property type="entry name" value="Homeodomain-like_sf"/>
</dbReference>
<dbReference type="EMBL" id="JBBPCN010000001">
    <property type="protein sequence ID" value="MEK8073434.1"/>
    <property type="molecule type" value="Genomic_DNA"/>
</dbReference>
<dbReference type="SUPFAM" id="SSF46689">
    <property type="entry name" value="Homeodomain-like"/>
    <property type="match status" value="1"/>
</dbReference>
<gene>
    <name evidence="1" type="ORF">AABD04_21540</name>
</gene>
<evidence type="ECO:0000313" key="2">
    <source>
        <dbReference type="Proteomes" id="UP001456513"/>
    </source>
</evidence>
<dbReference type="Gene3D" id="1.10.357.10">
    <property type="entry name" value="Tetracycline Repressor, domain 2"/>
    <property type="match status" value="1"/>
</dbReference>
<dbReference type="Proteomes" id="UP001456513">
    <property type="component" value="Unassembled WGS sequence"/>
</dbReference>
<dbReference type="RefSeq" id="WP_341442393.1">
    <property type="nucleotide sequence ID" value="NZ_JBBPCN010000001.1"/>
</dbReference>
<keyword evidence="2" id="KW-1185">Reference proteome</keyword>
<reference evidence="1 2" key="1">
    <citation type="submission" date="2024-03" db="EMBL/GenBank/DDBJ databases">
        <title>Rhodococcus navarretei sp. nov. and Pseudarthrobacter quantumdoti sp. nov., two new species with the ability to biosynthesize Quantum Dots isolated from soil samples at Union Glacier, Antarctica.</title>
        <authorList>
            <person name="Vargas M."/>
        </authorList>
    </citation>
    <scope>NUCLEOTIDE SEQUENCE [LARGE SCALE GENOMIC DNA]</scope>
    <source>
        <strain evidence="1 2">EXRC-4A-4</strain>
    </source>
</reference>